<dbReference type="AlphaFoldDB" id="A0A9E8CNK0"/>
<reference evidence="5" key="1">
    <citation type="submission" date="2022-08" db="EMBL/GenBank/DDBJ databases">
        <title>Complete Genome Sequences of 2 Bosea sp. soil isolates.</title>
        <authorList>
            <person name="Alvarez Arevalo M."/>
            <person name="Sterndorff E.B."/>
            <person name="Faurdal D."/>
            <person name="Joergensen T.S."/>
            <person name="Weber T."/>
        </authorList>
    </citation>
    <scope>NUCLEOTIDE SEQUENCE</scope>
    <source>
        <strain evidence="5">NBC_00436</strain>
    </source>
</reference>
<dbReference type="InterPro" id="IPR036390">
    <property type="entry name" value="WH_DNA-bd_sf"/>
</dbReference>
<dbReference type="InterPro" id="IPR000524">
    <property type="entry name" value="Tscrpt_reg_HTH_GntR"/>
</dbReference>
<keyword evidence="1" id="KW-0805">Transcription regulation</keyword>
<dbReference type="PANTHER" id="PTHR43537">
    <property type="entry name" value="TRANSCRIPTIONAL REGULATOR, GNTR FAMILY"/>
    <property type="match status" value="1"/>
</dbReference>
<dbReference type="Gene3D" id="1.10.10.10">
    <property type="entry name" value="Winged helix-like DNA-binding domain superfamily/Winged helix DNA-binding domain"/>
    <property type="match status" value="1"/>
</dbReference>
<gene>
    <name evidence="5" type="ORF">NWE54_11200</name>
</gene>
<evidence type="ECO:0000256" key="1">
    <source>
        <dbReference type="ARBA" id="ARBA00023015"/>
    </source>
</evidence>
<dbReference type="EMBL" id="CP102774">
    <property type="protein sequence ID" value="UZF89305.1"/>
    <property type="molecule type" value="Genomic_DNA"/>
</dbReference>
<sequence length="328" mass="36540">MPTVDASQCVEETAPNVPLSSGRVVNVMADPHLAPLMTLDMDCRQDGALTKYYIQDSLLDAQFDADATFLYTARSSCNEIVPFTLPAEVARLGIEDPVMLDMPVSIRKSRSDFIAEQLEEAVINGRIPSGSRLDEASIAQQFGVSRTPVREALHILCGRGLAEREPYKGVVVTQISAERIGEMFEAMAELEATCGRLSSHRMTMSERAELESLHSQMNVLAEDGDNDRYNDLNTRFHNLLFQGCHNSDLIAAAQTLRLKLAPFRKFQLKDKGRIKQSCREHQQIVDAILDQDAKSAESALRRHLVSAAQEVLIRRQRQEDDAVAKNTL</sequence>
<dbReference type="Gene3D" id="1.20.120.530">
    <property type="entry name" value="GntR ligand-binding domain-like"/>
    <property type="match status" value="1"/>
</dbReference>
<protein>
    <submittedName>
        <fullName evidence="5">GntR family transcriptional regulator</fullName>
    </submittedName>
</protein>
<name>A0A9E8CNK0_9HYPH</name>
<dbReference type="SMART" id="SM00345">
    <property type="entry name" value="HTH_GNTR"/>
    <property type="match status" value="1"/>
</dbReference>
<dbReference type="InterPro" id="IPR011711">
    <property type="entry name" value="GntR_C"/>
</dbReference>
<dbReference type="GO" id="GO:0003677">
    <property type="term" value="F:DNA binding"/>
    <property type="evidence" value="ECO:0007669"/>
    <property type="project" value="UniProtKB-KW"/>
</dbReference>
<dbReference type="SMART" id="SM00895">
    <property type="entry name" value="FCD"/>
    <property type="match status" value="1"/>
</dbReference>
<dbReference type="PROSITE" id="PS50949">
    <property type="entry name" value="HTH_GNTR"/>
    <property type="match status" value="1"/>
</dbReference>
<dbReference type="Pfam" id="PF00392">
    <property type="entry name" value="GntR"/>
    <property type="match status" value="1"/>
</dbReference>
<proteinExistence type="predicted"/>
<evidence type="ECO:0000256" key="3">
    <source>
        <dbReference type="ARBA" id="ARBA00023163"/>
    </source>
</evidence>
<dbReference type="SUPFAM" id="SSF48008">
    <property type="entry name" value="GntR ligand-binding domain-like"/>
    <property type="match status" value="1"/>
</dbReference>
<feature type="domain" description="HTH gntR-type" evidence="4">
    <location>
        <begin position="108"/>
        <end position="175"/>
    </location>
</feature>
<dbReference type="Pfam" id="PF07729">
    <property type="entry name" value="FCD"/>
    <property type="match status" value="1"/>
</dbReference>
<dbReference type="InterPro" id="IPR008920">
    <property type="entry name" value="TF_FadR/GntR_C"/>
</dbReference>
<dbReference type="SUPFAM" id="SSF46785">
    <property type="entry name" value="Winged helix' DNA-binding domain"/>
    <property type="match status" value="1"/>
</dbReference>
<dbReference type="PANTHER" id="PTHR43537:SF49">
    <property type="entry name" value="TRANSCRIPTIONAL REGULATORY PROTEIN"/>
    <property type="match status" value="1"/>
</dbReference>
<dbReference type="InterPro" id="IPR036388">
    <property type="entry name" value="WH-like_DNA-bd_sf"/>
</dbReference>
<dbReference type="CDD" id="cd07377">
    <property type="entry name" value="WHTH_GntR"/>
    <property type="match status" value="1"/>
</dbReference>
<organism evidence="5">
    <name type="scientific">Bosea sp. NBC_00436</name>
    <dbReference type="NCBI Taxonomy" id="2969620"/>
    <lineage>
        <taxon>Bacteria</taxon>
        <taxon>Pseudomonadati</taxon>
        <taxon>Pseudomonadota</taxon>
        <taxon>Alphaproteobacteria</taxon>
        <taxon>Hyphomicrobiales</taxon>
        <taxon>Boseaceae</taxon>
        <taxon>Bosea</taxon>
    </lineage>
</organism>
<dbReference type="GO" id="GO:0003700">
    <property type="term" value="F:DNA-binding transcription factor activity"/>
    <property type="evidence" value="ECO:0007669"/>
    <property type="project" value="InterPro"/>
</dbReference>
<evidence type="ECO:0000313" key="5">
    <source>
        <dbReference type="EMBL" id="UZF89305.1"/>
    </source>
</evidence>
<evidence type="ECO:0000259" key="4">
    <source>
        <dbReference type="PROSITE" id="PS50949"/>
    </source>
</evidence>
<accession>A0A9E8CNK0</accession>
<evidence type="ECO:0000256" key="2">
    <source>
        <dbReference type="ARBA" id="ARBA00023125"/>
    </source>
</evidence>
<keyword evidence="2" id="KW-0238">DNA-binding</keyword>
<keyword evidence="3" id="KW-0804">Transcription</keyword>